<dbReference type="AlphaFoldDB" id="A0A1D7QTW1"/>
<organism evidence="3 4">
    <name type="scientific">Salisediminibacterium beveridgei</name>
    <dbReference type="NCBI Taxonomy" id="632773"/>
    <lineage>
        <taxon>Bacteria</taxon>
        <taxon>Bacillati</taxon>
        <taxon>Bacillota</taxon>
        <taxon>Bacilli</taxon>
        <taxon>Bacillales</taxon>
        <taxon>Bacillaceae</taxon>
        <taxon>Salisediminibacterium</taxon>
    </lineage>
</organism>
<name>A0A1D7QTW1_9BACI</name>
<evidence type="ECO:0000313" key="3">
    <source>
        <dbReference type="EMBL" id="AOM82429.1"/>
    </source>
</evidence>
<dbReference type="RefSeq" id="WP_069364521.1">
    <property type="nucleotide sequence ID" value="NZ_CP012502.1"/>
</dbReference>
<reference evidence="3 4" key="1">
    <citation type="submission" date="2015-08" db="EMBL/GenBank/DDBJ databases">
        <title>The complete genome sequence of Bacillus beveridgei MLTeJB.</title>
        <authorList>
            <person name="Hanson T.E."/>
            <person name="Mesa C."/>
            <person name="Basesman S.M."/>
            <person name="Oremland R.S."/>
        </authorList>
    </citation>
    <scope>NUCLEOTIDE SEQUENCE [LARGE SCALE GENOMIC DNA]</scope>
    <source>
        <strain evidence="3 4">MLTeJB</strain>
    </source>
</reference>
<dbReference type="SUPFAM" id="SSF52091">
    <property type="entry name" value="SpoIIaa-like"/>
    <property type="match status" value="1"/>
</dbReference>
<dbReference type="InterPro" id="IPR051932">
    <property type="entry name" value="Bact_StressResp_Reg"/>
</dbReference>
<dbReference type="PATRIC" id="fig|632773.3.peg.1126"/>
<evidence type="ECO:0000256" key="1">
    <source>
        <dbReference type="ARBA" id="ARBA00022553"/>
    </source>
</evidence>
<dbReference type="PROSITE" id="PS50801">
    <property type="entry name" value="STAS"/>
    <property type="match status" value="1"/>
</dbReference>
<dbReference type="EMBL" id="CP012502">
    <property type="protein sequence ID" value="AOM82429.1"/>
    <property type="molecule type" value="Genomic_DNA"/>
</dbReference>
<evidence type="ECO:0000259" key="2">
    <source>
        <dbReference type="PROSITE" id="PS50801"/>
    </source>
</evidence>
<dbReference type="CDD" id="cd07041">
    <property type="entry name" value="STAS_RsbR_RsbS_like"/>
    <property type="match status" value="1"/>
</dbReference>
<dbReference type="InterPro" id="IPR002645">
    <property type="entry name" value="STAS_dom"/>
</dbReference>
<dbReference type="PANTHER" id="PTHR33745:SF3">
    <property type="entry name" value="RSBT CO-ANTAGONIST PROTEIN RSBRC"/>
    <property type="match status" value="1"/>
</dbReference>
<feature type="domain" description="STAS" evidence="2">
    <location>
        <begin position="162"/>
        <end position="273"/>
    </location>
</feature>
<dbReference type="KEGG" id="bbev:BBEV_1060"/>
<keyword evidence="4" id="KW-1185">Reference proteome</keyword>
<gene>
    <name evidence="3" type="primary">rsbRD</name>
    <name evidence="3" type="ORF">BBEV_1060</name>
</gene>
<dbReference type="Proteomes" id="UP000094463">
    <property type="component" value="Chromosome"/>
</dbReference>
<dbReference type="Pfam" id="PF01740">
    <property type="entry name" value="STAS"/>
    <property type="match status" value="1"/>
</dbReference>
<dbReference type="InterPro" id="IPR036513">
    <property type="entry name" value="STAS_dom_sf"/>
</dbReference>
<dbReference type="PANTHER" id="PTHR33745">
    <property type="entry name" value="RSBT ANTAGONIST PROTEIN RSBS-RELATED"/>
    <property type="match status" value="1"/>
</dbReference>
<proteinExistence type="predicted"/>
<dbReference type="STRING" id="632773.BBEV_1060"/>
<accession>A0A1D7QTW1</accession>
<sequence length="284" mass="32230">MTATLLEDVGHAFQSRSETIATEIVQSFSGEYERSFTRMAEDKLINEFHHLTDLISEQMILQEYTAFSGKVFEWGKRFGQTAIRSGVNVEEGLLIVPFFRKVIIRHIRDIFLKNNHGIEEYFVMADFLHPMIDQTVYAFTEAYVEHHHATYQHAQDELLELSVPLVPLTRDVAILPIIGTMNTHRSEELLHKALNRGRELELSFIIIDLSGVHMIDTAVAHHLFQLHDALKVIGITAVFSGVRSELAQTMVNLGISFNHMHVTGTLPRALELAGVVIKTKEDQS</sequence>
<evidence type="ECO:0000313" key="4">
    <source>
        <dbReference type="Proteomes" id="UP000094463"/>
    </source>
</evidence>
<keyword evidence="1" id="KW-0597">Phosphoprotein</keyword>
<dbReference type="Gene3D" id="3.30.750.24">
    <property type="entry name" value="STAS domain"/>
    <property type="match status" value="1"/>
</dbReference>
<protein>
    <submittedName>
        <fullName evidence="3">RsbR, positive regulator of sigma-B</fullName>
    </submittedName>
</protein>